<dbReference type="GeneTree" id="ENSGT00940000166239"/>
<dbReference type="FunFam" id="1.10.510.10:FF:000301">
    <property type="entry name" value="Serine/threonine-protein kinase Chk1"/>
    <property type="match status" value="1"/>
</dbReference>
<sequence>PFHSVEGWSFVQTLGEGTYGEVKLVVKNGMGMTEAVAVKIVDLKKAKLSLNLIKKEIAIHKMLHHENVIKFYGTRKEADYQDIKPENILLDDKDVLKIVDFGFATLFRHKGKERLVDNSCGTPPYVAPEVMLDKPYHAEPADIWSCAIVLVAMLAGELPWDSPNLDCDEFVNWLEHNIQFSPWTKIGTMPLALLRKLLAESPRDRYSIAAIKKDRWFMKQLQQKRRLSSPVSSPFTKRAIDHFFSQFSASQPEPWLVDADVSEESVGNLLHIGLSQPAESTTMLISTQCLSTPCSSQTALQRLVKRMTRFWSCKNTFNTMTEIKEVCGKLDYSVKQTSSMELTVTTKDRRLRRLVFKVFFYPGACEIGNVKTTTHRTLVDVRMSQGDGLEFKRRYDELNKRLANLVLGQTLTGSI</sequence>
<dbReference type="Proteomes" id="UP000007875">
    <property type="component" value="Unassembled WGS sequence"/>
</dbReference>
<evidence type="ECO:0000256" key="9">
    <source>
        <dbReference type="PROSITE-ProRule" id="PRU10141"/>
    </source>
</evidence>
<evidence type="ECO:0000256" key="2">
    <source>
        <dbReference type="ARBA" id="ARBA00022527"/>
    </source>
</evidence>
<dbReference type="Pfam" id="PF00069">
    <property type="entry name" value="Pkinase"/>
    <property type="match status" value="2"/>
</dbReference>
<feature type="binding site" evidence="9">
    <location>
        <position position="39"/>
    </location>
    <ligand>
        <name>ATP</name>
        <dbReference type="ChEBI" id="CHEBI:30616"/>
    </ligand>
</feature>
<dbReference type="AlphaFoldDB" id="H2Y7A7"/>
<reference evidence="12" key="1">
    <citation type="submission" date="2003-08" db="EMBL/GenBank/DDBJ databases">
        <authorList>
            <person name="Birren B."/>
            <person name="Nusbaum C."/>
            <person name="Abebe A."/>
            <person name="Abouelleil A."/>
            <person name="Adekoya E."/>
            <person name="Ait-zahra M."/>
            <person name="Allen N."/>
            <person name="Allen T."/>
            <person name="An P."/>
            <person name="Anderson M."/>
            <person name="Anderson S."/>
            <person name="Arachchi H."/>
            <person name="Armbruster J."/>
            <person name="Bachantsang P."/>
            <person name="Baldwin J."/>
            <person name="Barry A."/>
            <person name="Bayul T."/>
            <person name="Blitshsteyn B."/>
            <person name="Bloom T."/>
            <person name="Blye J."/>
            <person name="Boguslavskiy L."/>
            <person name="Borowsky M."/>
            <person name="Boukhgalter B."/>
            <person name="Brunache A."/>
            <person name="Butler J."/>
            <person name="Calixte N."/>
            <person name="Calvo S."/>
            <person name="Camarata J."/>
            <person name="Campo K."/>
            <person name="Chang J."/>
            <person name="Cheshatsang Y."/>
            <person name="Citroen M."/>
            <person name="Collymore A."/>
            <person name="Considine T."/>
            <person name="Cook A."/>
            <person name="Cooke P."/>
            <person name="Corum B."/>
            <person name="Cuomo C."/>
            <person name="David R."/>
            <person name="Dawoe T."/>
            <person name="Degray S."/>
            <person name="Dodge S."/>
            <person name="Dooley K."/>
            <person name="Dorje P."/>
            <person name="Dorjee K."/>
            <person name="Dorris L."/>
            <person name="Duffey N."/>
            <person name="Dupes A."/>
            <person name="Elkins T."/>
            <person name="Engels R."/>
            <person name="Erickson J."/>
            <person name="Farina A."/>
            <person name="Faro S."/>
            <person name="Ferreira P."/>
            <person name="Fischer H."/>
            <person name="Fitzgerald M."/>
            <person name="Foley K."/>
            <person name="Gage D."/>
            <person name="Galagan J."/>
            <person name="Gearin G."/>
            <person name="Gnerre S."/>
            <person name="Gnirke A."/>
            <person name="Goyette A."/>
            <person name="Graham J."/>
            <person name="Grandbois E."/>
            <person name="Gyaltsen K."/>
            <person name="Hafez N."/>
            <person name="Hagopian D."/>
            <person name="Hagos B."/>
            <person name="Hall J."/>
            <person name="Hatcher B."/>
            <person name="Heller A."/>
            <person name="Higgins H."/>
            <person name="Honan T."/>
            <person name="Horn A."/>
            <person name="Houde N."/>
            <person name="Hughes L."/>
            <person name="Hulme W."/>
            <person name="Husby E."/>
            <person name="Iliev I."/>
            <person name="Jaffe D."/>
            <person name="Jones C."/>
            <person name="Kamal M."/>
            <person name="Kamat A."/>
            <person name="Kamvysselis M."/>
            <person name="Karlsson E."/>
            <person name="Kells C."/>
            <person name="Kieu A."/>
            <person name="Kisner P."/>
            <person name="Kodira C."/>
            <person name="Kulbokas E."/>
            <person name="Labutti K."/>
            <person name="Lama D."/>
            <person name="Landers T."/>
            <person name="Leger J."/>
            <person name="Levine S."/>
            <person name="Lewis D."/>
            <person name="Lewis T."/>
            <person name="Lindblad-toh K."/>
            <person name="Liu X."/>
            <person name="Lokyitsang T."/>
            <person name="Lokyitsang Y."/>
            <person name="Lucien O."/>
            <person name="Lui A."/>
            <person name="Ma L.J."/>
            <person name="Mabbitt R."/>
            <person name="Macdonald J."/>
            <person name="Maclean C."/>
            <person name="Major J."/>
            <person name="Manning J."/>
            <person name="Marabella R."/>
            <person name="Maru K."/>
            <person name="Matthews C."/>
            <person name="Mauceli E."/>
            <person name="Mccarthy M."/>
            <person name="Mcdonough S."/>
            <person name="Mcghee T."/>
            <person name="Meldrim J."/>
            <person name="Meneus L."/>
            <person name="Mesirov J."/>
            <person name="Mihalev A."/>
            <person name="Mihova T."/>
            <person name="Mikkelsen T."/>
            <person name="Mlenga V."/>
            <person name="Moru K."/>
            <person name="Mozes J."/>
            <person name="Mulrain L."/>
            <person name="Munson G."/>
            <person name="Naylor J."/>
            <person name="Newes C."/>
            <person name="Nguyen C."/>
            <person name="Nguyen N."/>
            <person name="Nguyen T."/>
            <person name="Nicol R."/>
            <person name="Nielsen C."/>
            <person name="Nizzari M."/>
            <person name="Norbu C."/>
            <person name="Norbu N."/>
            <person name="O'donnell P."/>
            <person name="Okoawo O."/>
            <person name="O'leary S."/>
            <person name="Omotosho B."/>
            <person name="O'neill K."/>
            <person name="Osman S."/>
            <person name="Parker S."/>
            <person name="Perrin D."/>
            <person name="Phunkhang P."/>
            <person name="Piqani B."/>
            <person name="Purcell S."/>
            <person name="Rachupka T."/>
            <person name="Ramasamy U."/>
            <person name="Rameau R."/>
            <person name="Ray V."/>
            <person name="Raymond C."/>
            <person name="Retta R."/>
            <person name="Richardson S."/>
            <person name="Rise C."/>
            <person name="Rodriguez J."/>
            <person name="Rogers J."/>
            <person name="Rogov P."/>
            <person name="Rutman M."/>
            <person name="Schupbach R."/>
            <person name="Seaman C."/>
            <person name="Settipalli S."/>
            <person name="Sharpe T."/>
            <person name="Sheridan J."/>
            <person name="Sherpa N."/>
            <person name="Shi J."/>
            <person name="Smirnov S."/>
            <person name="Smith C."/>
            <person name="Sougnez C."/>
            <person name="Spencer B."/>
            <person name="Stalker J."/>
            <person name="Stange-thomann N."/>
            <person name="Stavropoulos S."/>
            <person name="Stetson K."/>
            <person name="Stone C."/>
            <person name="Stone S."/>
            <person name="Stubbs M."/>
            <person name="Talamas J."/>
            <person name="Tchuinga P."/>
            <person name="Tenzing P."/>
            <person name="Tesfaye S."/>
            <person name="Theodore J."/>
            <person name="Thoulutsang Y."/>
            <person name="Topham K."/>
            <person name="Towey S."/>
            <person name="Tsamla T."/>
            <person name="Tsomo N."/>
            <person name="Vallee D."/>
            <person name="Vassiliev H."/>
            <person name="Venkataraman V."/>
            <person name="Vinson J."/>
            <person name="Vo A."/>
            <person name="Wade C."/>
            <person name="Wang S."/>
            <person name="Wangchuk T."/>
            <person name="Wangdi T."/>
            <person name="Whittaker C."/>
            <person name="Wilkinson J."/>
            <person name="Wu Y."/>
            <person name="Wyman D."/>
            <person name="Yadav S."/>
            <person name="Yang S."/>
            <person name="Yang X."/>
            <person name="Yeager S."/>
            <person name="Yee E."/>
            <person name="Young G."/>
            <person name="Zainoun J."/>
            <person name="Zembeck L."/>
            <person name="Zimmer A."/>
            <person name="Zody M."/>
            <person name="Lander E."/>
        </authorList>
    </citation>
    <scope>NUCLEOTIDE SEQUENCE [LARGE SCALE GENOMIC DNA]</scope>
</reference>
<evidence type="ECO:0000313" key="12">
    <source>
        <dbReference type="Proteomes" id="UP000007875"/>
    </source>
</evidence>
<dbReference type="InterPro" id="IPR011009">
    <property type="entry name" value="Kinase-like_dom_sf"/>
</dbReference>
<keyword evidence="2" id="KW-0723">Serine/threonine-protein kinase</keyword>
<dbReference type="GO" id="GO:0004674">
    <property type="term" value="F:protein serine/threonine kinase activity"/>
    <property type="evidence" value="ECO:0007669"/>
    <property type="project" value="UniProtKB-KW"/>
</dbReference>
<dbReference type="Gene3D" id="3.30.200.20">
    <property type="entry name" value="Phosphorylase Kinase, domain 1"/>
    <property type="match status" value="1"/>
</dbReference>
<reference evidence="11" key="2">
    <citation type="submission" date="2025-08" db="UniProtKB">
        <authorList>
            <consortium name="Ensembl"/>
        </authorList>
    </citation>
    <scope>IDENTIFICATION</scope>
</reference>
<keyword evidence="4 9" id="KW-0547">Nucleotide-binding</keyword>
<keyword evidence="6 9" id="KW-0067">ATP-binding</keyword>
<evidence type="ECO:0000256" key="1">
    <source>
        <dbReference type="ARBA" id="ARBA00012513"/>
    </source>
</evidence>
<dbReference type="SUPFAM" id="SSF56112">
    <property type="entry name" value="Protein kinase-like (PK-like)"/>
    <property type="match status" value="1"/>
</dbReference>
<comment type="catalytic activity">
    <reaction evidence="7">
        <text>L-threonyl-[protein] + ATP = O-phospho-L-threonyl-[protein] + ADP + H(+)</text>
        <dbReference type="Rhea" id="RHEA:46608"/>
        <dbReference type="Rhea" id="RHEA-COMP:11060"/>
        <dbReference type="Rhea" id="RHEA-COMP:11605"/>
        <dbReference type="ChEBI" id="CHEBI:15378"/>
        <dbReference type="ChEBI" id="CHEBI:30013"/>
        <dbReference type="ChEBI" id="CHEBI:30616"/>
        <dbReference type="ChEBI" id="CHEBI:61977"/>
        <dbReference type="ChEBI" id="CHEBI:456216"/>
        <dbReference type="EC" id="2.7.11.1"/>
    </reaction>
</comment>
<evidence type="ECO:0000256" key="3">
    <source>
        <dbReference type="ARBA" id="ARBA00022679"/>
    </source>
</evidence>
<keyword evidence="5" id="KW-0418">Kinase</keyword>
<dbReference type="GO" id="GO:0007095">
    <property type="term" value="P:mitotic G2 DNA damage checkpoint signaling"/>
    <property type="evidence" value="ECO:0007669"/>
    <property type="project" value="TreeGrafter"/>
</dbReference>
<dbReference type="PANTHER" id="PTHR43895:SF32">
    <property type="entry name" value="SERINE_THREONINE-PROTEIN KINASE CHK1"/>
    <property type="match status" value="1"/>
</dbReference>
<evidence type="ECO:0000313" key="11">
    <source>
        <dbReference type="Ensembl" id="ENSCSAVP00000001205.1"/>
    </source>
</evidence>
<reference evidence="11" key="3">
    <citation type="submission" date="2025-09" db="UniProtKB">
        <authorList>
            <consortium name="Ensembl"/>
        </authorList>
    </citation>
    <scope>IDENTIFICATION</scope>
</reference>
<evidence type="ECO:0000256" key="5">
    <source>
        <dbReference type="ARBA" id="ARBA00022777"/>
    </source>
</evidence>
<evidence type="ECO:0000256" key="6">
    <source>
        <dbReference type="ARBA" id="ARBA00022840"/>
    </source>
</evidence>
<keyword evidence="12" id="KW-1185">Reference proteome</keyword>
<proteinExistence type="predicted"/>
<dbReference type="GO" id="GO:0005634">
    <property type="term" value="C:nucleus"/>
    <property type="evidence" value="ECO:0007669"/>
    <property type="project" value="TreeGrafter"/>
</dbReference>
<dbReference type="GO" id="GO:0005524">
    <property type="term" value="F:ATP binding"/>
    <property type="evidence" value="ECO:0007669"/>
    <property type="project" value="UniProtKB-UniRule"/>
</dbReference>
<dbReference type="PANTHER" id="PTHR43895">
    <property type="entry name" value="CALCIUM/CALMODULIN-DEPENDENT PROTEIN KINASE KINASE-RELATED"/>
    <property type="match status" value="1"/>
</dbReference>
<organism evidence="11 12">
    <name type="scientific">Ciona savignyi</name>
    <name type="common">Pacific transparent sea squirt</name>
    <dbReference type="NCBI Taxonomy" id="51511"/>
    <lineage>
        <taxon>Eukaryota</taxon>
        <taxon>Metazoa</taxon>
        <taxon>Chordata</taxon>
        <taxon>Tunicata</taxon>
        <taxon>Ascidiacea</taxon>
        <taxon>Phlebobranchia</taxon>
        <taxon>Cionidae</taxon>
        <taxon>Ciona</taxon>
    </lineage>
</organism>
<dbReference type="InterPro" id="IPR017441">
    <property type="entry name" value="Protein_kinase_ATP_BS"/>
</dbReference>
<evidence type="ECO:0000256" key="4">
    <source>
        <dbReference type="ARBA" id="ARBA00022741"/>
    </source>
</evidence>
<dbReference type="GO" id="GO:0035861">
    <property type="term" value="C:site of double-strand break"/>
    <property type="evidence" value="ECO:0007669"/>
    <property type="project" value="TreeGrafter"/>
</dbReference>
<evidence type="ECO:0000259" key="10">
    <source>
        <dbReference type="PROSITE" id="PS50011"/>
    </source>
</evidence>
<dbReference type="Ensembl" id="ENSCSAVT00000001218.1">
    <property type="protein sequence ID" value="ENSCSAVP00000001205.1"/>
    <property type="gene ID" value="ENSCSAVG00000000675.1"/>
</dbReference>
<dbReference type="EC" id="2.7.11.1" evidence="1"/>
<dbReference type="SMART" id="SM00220">
    <property type="entry name" value="S_TKc"/>
    <property type="match status" value="1"/>
</dbReference>
<comment type="catalytic activity">
    <reaction evidence="8">
        <text>L-seryl-[protein] + ATP = O-phospho-L-seryl-[protein] + ADP + H(+)</text>
        <dbReference type="Rhea" id="RHEA:17989"/>
        <dbReference type="Rhea" id="RHEA-COMP:9863"/>
        <dbReference type="Rhea" id="RHEA-COMP:11604"/>
        <dbReference type="ChEBI" id="CHEBI:15378"/>
        <dbReference type="ChEBI" id="CHEBI:29999"/>
        <dbReference type="ChEBI" id="CHEBI:30616"/>
        <dbReference type="ChEBI" id="CHEBI:83421"/>
        <dbReference type="ChEBI" id="CHEBI:456216"/>
        <dbReference type="EC" id="2.7.11.1"/>
    </reaction>
</comment>
<dbReference type="PROSITE" id="PS50011">
    <property type="entry name" value="PROTEIN_KINASE_DOM"/>
    <property type="match status" value="1"/>
</dbReference>
<dbReference type="Gene3D" id="3.30.310.80">
    <property type="entry name" value="Kinase associated domain 1, KA1"/>
    <property type="match status" value="1"/>
</dbReference>
<evidence type="ECO:0000256" key="8">
    <source>
        <dbReference type="ARBA" id="ARBA00048679"/>
    </source>
</evidence>
<dbReference type="Gene3D" id="1.10.510.10">
    <property type="entry name" value="Transferase(Phosphotransferase) domain 1"/>
    <property type="match status" value="1"/>
</dbReference>
<evidence type="ECO:0000256" key="7">
    <source>
        <dbReference type="ARBA" id="ARBA00047899"/>
    </source>
</evidence>
<protein>
    <recommendedName>
        <fullName evidence="1">non-specific serine/threonine protein kinase</fullName>
        <ecNumber evidence="1">2.7.11.1</ecNumber>
    </recommendedName>
</protein>
<dbReference type="InterPro" id="IPR000719">
    <property type="entry name" value="Prot_kinase_dom"/>
</dbReference>
<dbReference type="GO" id="GO:0005737">
    <property type="term" value="C:cytoplasm"/>
    <property type="evidence" value="ECO:0007669"/>
    <property type="project" value="TreeGrafter"/>
</dbReference>
<feature type="domain" description="Protein kinase" evidence="10">
    <location>
        <begin position="1"/>
        <end position="217"/>
    </location>
</feature>
<accession>H2Y7A7</accession>
<name>H2Y7A7_CIOSA</name>
<dbReference type="PROSITE" id="PS00107">
    <property type="entry name" value="PROTEIN_KINASE_ATP"/>
    <property type="match status" value="1"/>
</dbReference>
<keyword evidence="3" id="KW-0808">Transferase</keyword>